<dbReference type="GO" id="GO:0032259">
    <property type="term" value="P:methylation"/>
    <property type="evidence" value="ECO:0007669"/>
    <property type="project" value="UniProtKB-KW"/>
</dbReference>
<dbReference type="AlphaFoldDB" id="A0AAC9ITN9"/>
<dbReference type="EMBL" id="CP015017">
    <property type="protein sequence ID" value="APC00666.1"/>
    <property type="molecule type" value="Genomic_DNA"/>
</dbReference>
<keyword evidence="1" id="KW-0489">Methyltransferase</keyword>
<evidence type="ECO:0000313" key="1">
    <source>
        <dbReference type="EMBL" id="APC00666.1"/>
    </source>
</evidence>
<dbReference type="Gene3D" id="3.40.50.150">
    <property type="entry name" value="Vaccinia Virus protein VP39"/>
    <property type="match status" value="1"/>
</dbReference>
<dbReference type="Pfam" id="PF13489">
    <property type="entry name" value="Methyltransf_23"/>
    <property type="match status" value="1"/>
</dbReference>
<dbReference type="RefSeq" id="WP_071538850.1">
    <property type="nucleotide sequence ID" value="NZ_CP015016.1"/>
</dbReference>
<dbReference type="SUPFAM" id="SSF53335">
    <property type="entry name" value="S-adenosyl-L-methionine-dependent methyltransferases"/>
    <property type="match status" value="1"/>
</dbReference>
<dbReference type="GO" id="GO:0008168">
    <property type="term" value="F:methyltransferase activity"/>
    <property type="evidence" value="ECO:0007669"/>
    <property type="project" value="UniProtKB-KW"/>
</dbReference>
<dbReference type="CDD" id="cd02440">
    <property type="entry name" value="AdoMet_MTases"/>
    <property type="match status" value="1"/>
</dbReference>
<name>A0AAC9ITN9_9BURK</name>
<dbReference type="Proteomes" id="UP000182060">
    <property type="component" value="Chromosome"/>
</dbReference>
<protein>
    <submittedName>
        <fullName evidence="1">Methyltransferase</fullName>
    </submittedName>
</protein>
<reference evidence="1" key="1">
    <citation type="journal article" date="2017" name="Appl. Environ. Microbiol.">
        <title>Microdiversification of a pelagic Polynucleobacter species is mainly driven by acquisition of genomic islands from a partially interspecific gene pool.</title>
        <authorList>
            <person name="Hoetzinger M."/>
            <person name="Hahn M.W."/>
            <person name="Jezberova J."/>
            <person name="Schmidt J."/>
            <person name="Koll U."/>
        </authorList>
    </citation>
    <scope>NUCLEOTIDE SEQUENCE</scope>
    <source>
        <strain evidence="1">MWH-RechtKol4</strain>
    </source>
</reference>
<organism evidence="1 2">
    <name type="scientific">Polynucleobacter asymbioticus</name>
    <dbReference type="NCBI Taxonomy" id="576611"/>
    <lineage>
        <taxon>Bacteria</taxon>
        <taxon>Pseudomonadati</taxon>
        <taxon>Pseudomonadota</taxon>
        <taxon>Betaproteobacteria</taxon>
        <taxon>Burkholderiales</taxon>
        <taxon>Burkholderiaceae</taxon>
        <taxon>Polynucleobacter</taxon>
    </lineage>
</organism>
<gene>
    <name evidence="1" type="ORF">AOC25_03015</name>
</gene>
<proteinExistence type="predicted"/>
<evidence type="ECO:0000313" key="2">
    <source>
        <dbReference type="Proteomes" id="UP000182060"/>
    </source>
</evidence>
<dbReference type="InterPro" id="IPR029063">
    <property type="entry name" value="SAM-dependent_MTases_sf"/>
</dbReference>
<keyword evidence="1" id="KW-0808">Transferase</keyword>
<accession>A0AAC9ITN9</accession>
<sequence length="242" mass="27612">MDLKEIDVLGSDINAHWYYKSKATAATRFLKNAPLRILDVGAGSGFFSRYLLRNTAAHNACCVDINYQTQWEELEGSKSIVFRKQIEASDANLVLIMDVLEHVEDDVGLLKLYAEKVSIGTDFLISVPAFDFLWSSHDEFLEHHRRYTIREVESLVQKSGLEVVQSSYYFGCVFPIAATLRLLERFKILPKKTGSQLVKHSFLVNSLLNFLCKIEMPFIKLNRTAGLTVFCLATKKHTINLW</sequence>